<dbReference type="AlphaFoldDB" id="A0A1Q6I3H7"/>
<gene>
    <name evidence="1" type="ORF">BHV79_08935</name>
</gene>
<evidence type="ECO:0000313" key="2">
    <source>
        <dbReference type="Proteomes" id="UP000186549"/>
    </source>
</evidence>
<dbReference type="InterPro" id="IPR008713">
    <property type="entry name" value="Phage_lambda_NinG"/>
</dbReference>
<protein>
    <submittedName>
        <fullName evidence="1">Recombinase</fullName>
    </submittedName>
</protein>
<dbReference type="EMBL" id="MNQU01000210">
    <property type="protein sequence ID" value="OKZ33406.1"/>
    <property type="molecule type" value="Genomic_DNA"/>
</dbReference>
<reference evidence="1 2" key="1">
    <citation type="journal article" date="2016" name="Nat. Biotechnol.">
        <title>Measurement of bacterial replication rates in microbial communities.</title>
        <authorList>
            <person name="Brown C.T."/>
            <person name="Olm M.R."/>
            <person name="Thomas B.C."/>
            <person name="Banfield J.F."/>
        </authorList>
    </citation>
    <scope>NUCLEOTIDE SEQUENCE [LARGE SCALE GENOMIC DNA]</scope>
    <source>
        <strain evidence="1">45_41</strain>
    </source>
</reference>
<dbReference type="Pfam" id="PF05766">
    <property type="entry name" value="NinG"/>
    <property type="match status" value="1"/>
</dbReference>
<dbReference type="Proteomes" id="UP000186549">
    <property type="component" value="Unassembled WGS sequence"/>
</dbReference>
<proteinExistence type="predicted"/>
<sequence length="154" mass="18438">MWRNYKKKEKKKPLFEVEGVKVKKKPDLVDKLDRIFSLFIRYRDTMPNGYFQCISCGKIKPFNKADCGHYINRQHMSTRFDEMNCNAQCSHCNRFMEGNIQDYRRRLVAKYGERNVLILEAKKNVTKQFSDFQLEKLITHYKEEAKKLKEAKGL</sequence>
<evidence type="ECO:0000313" key="1">
    <source>
        <dbReference type="EMBL" id="OKZ33406.1"/>
    </source>
</evidence>
<organism evidence="1 2">
    <name type="scientific">Bacteroides uniformis</name>
    <dbReference type="NCBI Taxonomy" id="820"/>
    <lineage>
        <taxon>Bacteria</taxon>
        <taxon>Pseudomonadati</taxon>
        <taxon>Bacteroidota</taxon>
        <taxon>Bacteroidia</taxon>
        <taxon>Bacteroidales</taxon>
        <taxon>Bacteroidaceae</taxon>
        <taxon>Bacteroides</taxon>
    </lineage>
</organism>
<name>A0A1Q6I3H7_BACUN</name>
<accession>A0A1Q6I3H7</accession>
<comment type="caution">
    <text evidence="1">The sequence shown here is derived from an EMBL/GenBank/DDBJ whole genome shotgun (WGS) entry which is preliminary data.</text>
</comment>